<dbReference type="eggNOG" id="COG2197">
    <property type="taxonomic scope" value="Bacteria"/>
</dbReference>
<dbReference type="EMBL" id="CP000089">
    <property type="protein sequence ID" value="AAZ46345.1"/>
    <property type="molecule type" value="Genomic_DNA"/>
</dbReference>
<proteinExistence type="predicted"/>
<reference evidence="3" key="1">
    <citation type="submission" date="2005-08" db="EMBL/GenBank/DDBJ databases">
        <title>Complete sequence of Dechloromonas aromatica RCB.</title>
        <authorList>
            <person name="Salinero K.K."/>
            <person name="Copeland A."/>
            <person name="Lucas S."/>
            <person name="Lapidus A."/>
            <person name="Barry K."/>
            <person name="Detter J.C."/>
            <person name="Glavina T."/>
            <person name="Hammon N."/>
            <person name="Israni S."/>
            <person name="Pitluck S."/>
            <person name="Di Bartolo G."/>
            <person name="Trong S."/>
            <person name="Schmutz J."/>
            <person name="Larimer F."/>
            <person name="Land M."/>
            <person name="Ivanova N."/>
            <person name="Richardson P."/>
        </authorList>
    </citation>
    <scope>NUCLEOTIDE SEQUENCE</scope>
    <source>
        <strain evidence="3">RCB</strain>
    </source>
</reference>
<name>Q47FN6_DECAR</name>
<evidence type="ECO:0000259" key="2">
    <source>
        <dbReference type="PROSITE" id="PS50110"/>
    </source>
</evidence>
<dbReference type="KEGG" id="dar:Daro_1596"/>
<sequence>MARRRISIIIVDDNDMMRGILRAMLRGEEYDVVGEARNGVSAIDLVERLKPDIACMDVMMPEKNGIEALCEIKAAHPDTEVIMVTSNSDPGTVQEAIQNGASGFIIKPFNAARVLDTLEKVSGRVRQKKT</sequence>
<dbReference type="InterPro" id="IPR001789">
    <property type="entry name" value="Sig_transdc_resp-reg_receiver"/>
</dbReference>
<dbReference type="Pfam" id="PF00072">
    <property type="entry name" value="Response_reg"/>
    <property type="match status" value="1"/>
</dbReference>
<dbReference type="InterPro" id="IPR052048">
    <property type="entry name" value="ST_Response_Regulator"/>
</dbReference>
<dbReference type="GO" id="GO:0000160">
    <property type="term" value="P:phosphorelay signal transduction system"/>
    <property type="evidence" value="ECO:0007669"/>
    <property type="project" value="InterPro"/>
</dbReference>
<evidence type="ECO:0000256" key="1">
    <source>
        <dbReference type="PROSITE-ProRule" id="PRU00169"/>
    </source>
</evidence>
<organism evidence="3">
    <name type="scientific">Dechloromonas aromatica (strain RCB)</name>
    <dbReference type="NCBI Taxonomy" id="159087"/>
    <lineage>
        <taxon>Bacteria</taxon>
        <taxon>Pseudomonadati</taxon>
        <taxon>Pseudomonadota</taxon>
        <taxon>Betaproteobacteria</taxon>
        <taxon>Rhodocyclales</taxon>
        <taxon>Azonexaceae</taxon>
        <taxon>Dechloromonas</taxon>
    </lineage>
</organism>
<dbReference type="InterPro" id="IPR011006">
    <property type="entry name" value="CheY-like_superfamily"/>
</dbReference>
<accession>Q47FN6</accession>
<dbReference type="OrthoDB" id="281471at2"/>
<keyword evidence="1" id="KW-0597">Phosphoprotein</keyword>
<feature type="domain" description="Response regulatory" evidence="2">
    <location>
        <begin position="7"/>
        <end position="122"/>
    </location>
</feature>
<dbReference type="PANTHER" id="PTHR43228">
    <property type="entry name" value="TWO-COMPONENT RESPONSE REGULATOR"/>
    <property type="match status" value="1"/>
</dbReference>
<dbReference type="PANTHER" id="PTHR43228:SF1">
    <property type="entry name" value="TWO-COMPONENT RESPONSE REGULATOR ARR22"/>
    <property type="match status" value="1"/>
</dbReference>
<gene>
    <name evidence="3" type="ordered locus">Daro_1596</name>
</gene>
<dbReference type="SUPFAM" id="SSF52172">
    <property type="entry name" value="CheY-like"/>
    <property type="match status" value="1"/>
</dbReference>
<dbReference type="Gene3D" id="3.40.50.2300">
    <property type="match status" value="1"/>
</dbReference>
<dbReference type="STRING" id="159087.Daro_1596"/>
<dbReference type="HOGENOM" id="CLU_000445_69_15_4"/>
<evidence type="ECO:0000313" key="3">
    <source>
        <dbReference type="EMBL" id="AAZ46345.1"/>
    </source>
</evidence>
<dbReference type="AlphaFoldDB" id="Q47FN6"/>
<dbReference type="SMART" id="SM00448">
    <property type="entry name" value="REC"/>
    <property type="match status" value="1"/>
</dbReference>
<protein>
    <submittedName>
        <fullName evidence="3">Response regulator receiver</fullName>
    </submittedName>
</protein>
<feature type="modified residue" description="4-aspartylphosphate" evidence="1">
    <location>
        <position position="57"/>
    </location>
</feature>
<dbReference type="PROSITE" id="PS50110">
    <property type="entry name" value="RESPONSE_REGULATORY"/>
    <property type="match status" value="1"/>
</dbReference>